<keyword evidence="3" id="KW-1185">Reference proteome</keyword>
<gene>
    <name evidence="2" type="ORF">K7G82_08650</name>
</gene>
<dbReference type="Gene3D" id="3.40.50.1820">
    <property type="entry name" value="alpha/beta hydrolase"/>
    <property type="match status" value="1"/>
</dbReference>
<feature type="chain" id="PRO_5045365033" evidence="1">
    <location>
        <begin position="20"/>
        <end position="509"/>
    </location>
</feature>
<reference evidence="2 3" key="1">
    <citation type="submission" date="2021-08" db="EMBL/GenBank/DDBJ databases">
        <authorList>
            <person name="Tuo L."/>
        </authorList>
    </citation>
    <scope>NUCLEOTIDE SEQUENCE [LARGE SCALE GENOMIC DNA]</scope>
    <source>
        <strain evidence="2 3">JCM 31229</strain>
    </source>
</reference>
<protein>
    <submittedName>
        <fullName evidence="2">Peptidase S10</fullName>
    </submittedName>
</protein>
<feature type="signal peptide" evidence="1">
    <location>
        <begin position="1"/>
        <end position="19"/>
    </location>
</feature>
<dbReference type="InterPro" id="IPR029058">
    <property type="entry name" value="AB_hydrolase_fold"/>
</dbReference>
<dbReference type="InterPro" id="IPR001563">
    <property type="entry name" value="Peptidase_S10"/>
</dbReference>
<evidence type="ECO:0000256" key="1">
    <source>
        <dbReference type="SAM" id="SignalP"/>
    </source>
</evidence>
<dbReference type="RefSeq" id="WP_222989447.1">
    <property type="nucleotide sequence ID" value="NZ_JAINVV010000004.1"/>
</dbReference>
<comment type="caution">
    <text evidence="2">The sequence shown here is derived from an EMBL/GenBank/DDBJ whole genome shotgun (WGS) entry which is preliminary data.</text>
</comment>
<dbReference type="Pfam" id="PF00450">
    <property type="entry name" value="Peptidase_S10"/>
    <property type="match status" value="1"/>
</dbReference>
<dbReference type="SUPFAM" id="SSF53474">
    <property type="entry name" value="alpha/beta-Hydrolases"/>
    <property type="match status" value="1"/>
</dbReference>
<name>A0ABS7PM76_9SPHN</name>
<dbReference type="Proteomes" id="UP000706039">
    <property type="component" value="Unassembled WGS sequence"/>
</dbReference>
<proteinExistence type="predicted"/>
<sequence length="509" mass="55075">MAGVLSTLLCVAIANTGIAAPVTAGKGDREGAVASADPWVRTDHAGTIGGRAIRYESTAGTIGLRDERDIERGRMFFVAYSLPQPAGSPPRPVTFFFNGGPGSSTIWLHMGAFAPVRLRASQPGKPLAPPFVLADNRFSLLDKSDLVFLDAVGTGFSRAADAGDNRRFWGNDQDADSFAQAIARYLTATGRWNAPKFLFGESYGTMRAANLAPRLHERGIDLSGIILMSTILNFGHFAPGLDQAAIDLLPTYAATAYYHGRIAKGDGDLPALLDRARDFARGRYAAALARGDLIDPAERAAVAAEMSRLIGLSAAYIERSGLRIGLDAFRRQLLLDRSMNVGAMDTRYAGRETEAAGALATYDPSDAQVKAAFASVFDGYVRSRLNYRTDLDYVLGDSRAIMGAWDWSHRPAEGEKQNSLANSVPDLAVAMRRMPRLKVLALNGYYDLMTPFFGAEFDLARLGLGAESHDRVQLRYYPSGHIIYLDDAVMPALRGDIGAFYETVLRDGA</sequence>
<accession>A0ABS7PM76</accession>
<evidence type="ECO:0000313" key="2">
    <source>
        <dbReference type="EMBL" id="MBY8822358.1"/>
    </source>
</evidence>
<keyword evidence="1" id="KW-0732">Signal</keyword>
<evidence type="ECO:0000313" key="3">
    <source>
        <dbReference type="Proteomes" id="UP000706039"/>
    </source>
</evidence>
<organism evidence="2 3">
    <name type="scientific">Sphingomonas colocasiae</name>
    <dbReference type="NCBI Taxonomy" id="1848973"/>
    <lineage>
        <taxon>Bacteria</taxon>
        <taxon>Pseudomonadati</taxon>
        <taxon>Pseudomonadota</taxon>
        <taxon>Alphaproteobacteria</taxon>
        <taxon>Sphingomonadales</taxon>
        <taxon>Sphingomonadaceae</taxon>
        <taxon>Sphingomonas</taxon>
    </lineage>
</organism>
<dbReference type="EMBL" id="JAINVV010000004">
    <property type="protein sequence ID" value="MBY8822358.1"/>
    <property type="molecule type" value="Genomic_DNA"/>
</dbReference>